<comment type="caution">
    <text evidence="5">The sequence shown here is derived from an EMBL/GenBank/DDBJ whole genome shotgun (WGS) entry which is preliminary data.</text>
</comment>
<dbReference type="InterPro" id="IPR052558">
    <property type="entry name" value="Siderophore_Hydrolase_D"/>
</dbReference>
<dbReference type="SUPFAM" id="SSF53474">
    <property type="entry name" value="alpha/beta-Hydrolases"/>
    <property type="match status" value="1"/>
</dbReference>
<dbReference type="PANTHER" id="PTHR40841:SF2">
    <property type="entry name" value="SIDEROPHORE-DEGRADING ESTERASE (EUROFUNG)"/>
    <property type="match status" value="1"/>
</dbReference>
<organism evidence="5 6">
    <name type="scientific">Massilia pinisoli</name>
    <dbReference type="NCBI Taxonomy" id="1772194"/>
    <lineage>
        <taxon>Bacteria</taxon>
        <taxon>Pseudomonadati</taxon>
        <taxon>Pseudomonadota</taxon>
        <taxon>Betaproteobacteria</taxon>
        <taxon>Burkholderiales</taxon>
        <taxon>Oxalobacteraceae</taxon>
        <taxon>Telluria group</taxon>
        <taxon>Massilia</taxon>
    </lineage>
</organism>
<dbReference type="Gene3D" id="3.90.182.10">
    <property type="entry name" value="Toxin - Anthrax Protective Antigen,domain 1"/>
    <property type="match status" value="1"/>
</dbReference>
<keyword evidence="2 5" id="KW-0378">Hydrolase</keyword>
<comment type="similarity">
    <text evidence="1">Belongs to the esterase D family.</text>
</comment>
<dbReference type="SUPFAM" id="SSF56988">
    <property type="entry name" value="Anthrax protective antigen"/>
    <property type="match status" value="1"/>
</dbReference>
<dbReference type="InterPro" id="IPR029058">
    <property type="entry name" value="AB_hydrolase_fold"/>
</dbReference>
<feature type="chain" id="PRO_5047018540" evidence="3">
    <location>
        <begin position="25"/>
        <end position="498"/>
    </location>
</feature>
<dbReference type="Pfam" id="PF07691">
    <property type="entry name" value="PA14"/>
    <property type="match status" value="1"/>
</dbReference>
<evidence type="ECO:0000256" key="2">
    <source>
        <dbReference type="ARBA" id="ARBA00022801"/>
    </source>
</evidence>
<keyword evidence="6" id="KW-1185">Reference proteome</keyword>
<dbReference type="InterPro" id="IPR011658">
    <property type="entry name" value="PA14_dom"/>
</dbReference>
<proteinExistence type="inferred from homology"/>
<reference evidence="5 6" key="1">
    <citation type="submission" date="2022-08" db="EMBL/GenBank/DDBJ databases">
        <title>Reclassification of Massilia species as members of the genera Telluria, Duganella, Pseudoduganella, Mokoshia gen. nov. and Zemynaea gen. nov. using orthogonal and non-orthogonal genome-based approaches.</title>
        <authorList>
            <person name="Bowman J.P."/>
        </authorList>
    </citation>
    <scope>NUCLEOTIDE SEQUENCE [LARGE SCALE GENOMIC DNA]</scope>
    <source>
        <strain evidence="5 6">JCM 31316</strain>
    </source>
</reference>
<keyword evidence="3" id="KW-0732">Signal</keyword>
<dbReference type="EMBL" id="JANUGW010000027">
    <property type="protein sequence ID" value="MCS0584978.1"/>
    <property type="molecule type" value="Genomic_DNA"/>
</dbReference>
<dbReference type="PANTHER" id="PTHR40841">
    <property type="entry name" value="SIDEROPHORE TRIACETYLFUSARININE C ESTERASE"/>
    <property type="match status" value="1"/>
</dbReference>
<dbReference type="InterPro" id="IPR037524">
    <property type="entry name" value="PA14/GLEYA"/>
</dbReference>
<protein>
    <submittedName>
        <fullName evidence="5">Alpha/beta hydrolase-fold protein</fullName>
    </submittedName>
</protein>
<dbReference type="Proteomes" id="UP001204151">
    <property type="component" value="Unassembled WGS sequence"/>
</dbReference>
<feature type="domain" description="PA14" evidence="4">
    <location>
        <begin position="354"/>
        <end position="493"/>
    </location>
</feature>
<evidence type="ECO:0000256" key="3">
    <source>
        <dbReference type="SAM" id="SignalP"/>
    </source>
</evidence>
<dbReference type="SMART" id="SM00758">
    <property type="entry name" value="PA14"/>
    <property type="match status" value="1"/>
</dbReference>
<dbReference type="PROSITE" id="PS51820">
    <property type="entry name" value="PA14"/>
    <property type="match status" value="1"/>
</dbReference>
<dbReference type="Gene3D" id="3.40.50.1820">
    <property type="entry name" value="alpha/beta hydrolase"/>
    <property type="match status" value="1"/>
</dbReference>
<feature type="signal peptide" evidence="3">
    <location>
        <begin position="1"/>
        <end position="24"/>
    </location>
</feature>
<sequence length="498" mass="55819">MKQSLTRCALFIISSVIICSGATARELPGKRDSLHSAVLKEDRAFQVLLPEYFNPAQKYDVLYILDGDGNLNTIADIQQFAQNETFMPPVIMVAVFNTNRDRDMTPTHVDQLPSSGGADKFMAFLKNELVPYINKKYPVSGNNILYGHSLTGLFSVYAMLAEPQLFNYYLAVDPSLWWDSNYIDKLAADKLNASLVKGKALFIGGRDDAGLKQMGITDMDAVLKSKVPKDLNWKIVGYPDEHHGSLRLKSIYDGLKFFYKGYGTSPVVFHPMSGIVLKDTPYKVYYFGQSQVRYTVDGSEPTPSSTQMLPGNSLMNNVKLTVKDLNRTDRFNKSTVGEFKIGNALPAIERPKNITPGGLNYTYYEGHWDALPDFRKLKPVHSGIADKEFNLSTLQRSTDFGLLMEGYLEIQQAGHYILLLDSDDGAKLYLGDHLLIDYDGLHGNGKPKTYLVPLEKGFYPVRLEYFQQGGGSQLTVLYVPPGEEQPRPVPLELQYSKH</sequence>
<dbReference type="InterPro" id="IPR000801">
    <property type="entry name" value="Esterase-like"/>
</dbReference>
<gene>
    <name evidence="5" type="ORF">NX784_25650</name>
</gene>
<evidence type="ECO:0000259" key="4">
    <source>
        <dbReference type="PROSITE" id="PS51820"/>
    </source>
</evidence>
<dbReference type="GO" id="GO:0016787">
    <property type="term" value="F:hydrolase activity"/>
    <property type="evidence" value="ECO:0007669"/>
    <property type="project" value="UniProtKB-KW"/>
</dbReference>
<evidence type="ECO:0000256" key="1">
    <source>
        <dbReference type="ARBA" id="ARBA00005622"/>
    </source>
</evidence>
<evidence type="ECO:0000313" key="6">
    <source>
        <dbReference type="Proteomes" id="UP001204151"/>
    </source>
</evidence>
<evidence type="ECO:0000313" key="5">
    <source>
        <dbReference type="EMBL" id="MCS0584978.1"/>
    </source>
</evidence>
<dbReference type="Pfam" id="PF00756">
    <property type="entry name" value="Esterase"/>
    <property type="match status" value="1"/>
</dbReference>
<name>A0ABT1ZYI2_9BURK</name>
<dbReference type="RefSeq" id="WP_258819517.1">
    <property type="nucleotide sequence ID" value="NZ_JANUGW010000027.1"/>
</dbReference>
<accession>A0ABT1ZYI2</accession>